<evidence type="ECO:0000313" key="12">
    <source>
        <dbReference type="Proteomes" id="UP000179807"/>
    </source>
</evidence>
<feature type="coiled-coil region" evidence="9">
    <location>
        <begin position="381"/>
        <end position="439"/>
    </location>
</feature>
<dbReference type="Gene3D" id="1.20.120.1750">
    <property type="match status" value="1"/>
</dbReference>
<dbReference type="EC" id="2.3.2.31" evidence="2"/>
<evidence type="ECO:0000256" key="5">
    <source>
        <dbReference type="ARBA" id="ARBA00022737"/>
    </source>
</evidence>
<evidence type="ECO:0000256" key="6">
    <source>
        <dbReference type="ARBA" id="ARBA00022771"/>
    </source>
</evidence>
<reference evidence="11" key="1">
    <citation type="submission" date="2016-10" db="EMBL/GenBank/DDBJ databases">
        <authorList>
            <person name="Benchimol M."/>
            <person name="Almeida L.G."/>
            <person name="Vasconcelos A.T."/>
            <person name="Perreira-Neves A."/>
            <person name="Rosa I.A."/>
            <person name="Tasca T."/>
            <person name="Bogo M.R."/>
            <person name="de Souza W."/>
        </authorList>
    </citation>
    <scope>NUCLEOTIDE SEQUENCE [LARGE SCALE GENOMIC DNA]</scope>
    <source>
        <strain evidence="11">K</strain>
    </source>
</reference>
<dbReference type="GO" id="GO:0016567">
    <property type="term" value="P:protein ubiquitination"/>
    <property type="evidence" value="ECO:0007669"/>
    <property type="project" value="InterPro"/>
</dbReference>
<dbReference type="EMBL" id="MLAK01001215">
    <property type="protein sequence ID" value="OHS95882.1"/>
    <property type="molecule type" value="Genomic_DNA"/>
</dbReference>
<evidence type="ECO:0000256" key="4">
    <source>
        <dbReference type="ARBA" id="ARBA00022723"/>
    </source>
</evidence>
<sequence>MGEDINFDFIDNVAKRVQDLIFEDENLTDWINDVVNFYNENSTFPDDTFQILRSELNDKDNDLLSDVRYIVGNSEDDKESLFNAIFLYTDQDEDYVDMTGDYQNENEAQPESQTFTVEDDNEFETSSNYKFQMLVDQFSNTLAISKDVAYLWLKKFSWKNEKAIDFWLSSVETRDGILESLKIDPKHIKEDIGFKNIGVGECQSCFDDTSDLYELYCGHQLCKYCWTQEMKEQIDRKLTARCRIDGCGCEIMAHDIKDFMGDDVLSIYEEVILEDQIMSDNSVLHCPGINCDQILSINDVLPCNVARCNVCKTAICWKCKEDCHAPLADCKKVEEWLTVIQNDMQRLQKQQDAWYERELRLKDHRCNHIDEVQTVNNKVLLDFKKKLNQKNKEELDEIEKLTKEKKKNPTQSKTNMINLLKQTNKMKQQERKKEIAQMEEENGFFIAAIQSPHRYGYFMTKYKESQNLRAFAKISISDDDYIKQITKKCPKCKTPIMRNEGCNQMTCSRCNFQFCWCCGEDWKTHSDHFICTKYKDSVADNKSEPEVFYKPKDKKYYAPPMSSDKRAAFIRWNSMYTQSMHAKDERQRMIHSKDDLKVNFKKKLLQDHSDGTAEEFINQTFKSLDFSGKILQWSYPALYFMNPDNKKSKLFEVHVNYLELAIGKLIDAIEEPSNRTSEDFENLLKINDRLTMAILTEADPYN</sequence>
<dbReference type="GeneID" id="94830068"/>
<dbReference type="InterPro" id="IPR031127">
    <property type="entry name" value="E3_UB_ligase_RBR"/>
</dbReference>
<dbReference type="Pfam" id="PF01485">
    <property type="entry name" value="IBR"/>
    <property type="match status" value="1"/>
</dbReference>
<protein>
    <recommendedName>
        <fullName evidence="2">RBR-type E3 ubiquitin transferase</fullName>
        <ecNumber evidence="2">2.3.2.31</ecNumber>
    </recommendedName>
</protein>
<gene>
    <name evidence="11" type="ORF">TRFO_10293</name>
</gene>
<evidence type="ECO:0000256" key="2">
    <source>
        <dbReference type="ARBA" id="ARBA00012251"/>
    </source>
</evidence>
<dbReference type="SMART" id="SM00647">
    <property type="entry name" value="IBR"/>
    <property type="match status" value="2"/>
</dbReference>
<keyword evidence="7" id="KW-0833">Ubl conjugation pathway</keyword>
<keyword evidence="4" id="KW-0479">Metal-binding</keyword>
<dbReference type="InterPro" id="IPR002867">
    <property type="entry name" value="IBR_dom"/>
</dbReference>
<keyword evidence="5" id="KW-0677">Repeat</keyword>
<feature type="domain" description="RING-type" evidence="10">
    <location>
        <begin position="198"/>
        <end position="535"/>
    </location>
</feature>
<dbReference type="Proteomes" id="UP000179807">
    <property type="component" value="Unassembled WGS sequence"/>
</dbReference>
<dbReference type="Pfam" id="PF22191">
    <property type="entry name" value="IBR_1"/>
    <property type="match status" value="1"/>
</dbReference>
<organism evidence="11 12">
    <name type="scientific">Tritrichomonas foetus</name>
    <dbReference type="NCBI Taxonomy" id="1144522"/>
    <lineage>
        <taxon>Eukaryota</taxon>
        <taxon>Metamonada</taxon>
        <taxon>Parabasalia</taxon>
        <taxon>Tritrichomonadida</taxon>
        <taxon>Tritrichomonadidae</taxon>
        <taxon>Tritrichomonas</taxon>
    </lineage>
</organism>
<keyword evidence="8" id="KW-0862">Zinc</keyword>
<proteinExistence type="predicted"/>
<evidence type="ECO:0000313" key="11">
    <source>
        <dbReference type="EMBL" id="OHS95882.1"/>
    </source>
</evidence>
<name>A0A1J4J9K8_9EUKA</name>
<dbReference type="PROSITE" id="PS51873">
    <property type="entry name" value="TRIAD"/>
    <property type="match status" value="1"/>
</dbReference>
<dbReference type="AlphaFoldDB" id="A0A1J4J9K8"/>
<evidence type="ECO:0000256" key="7">
    <source>
        <dbReference type="ARBA" id="ARBA00022786"/>
    </source>
</evidence>
<comment type="caution">
    <text evidence="11">The sequence shown here is derived from an EMBL/GenBank/DDBJ whole genome shotgun (WGS) entry which is preliminary data.</text>
</comment>
<keyword evidence="3" id="KW-0808">Transferase</keyword>
<dbReference type="OrthoDB" id="10009520at2759"/>
<keyword evidence="12" id="KW-1185">Reference proteome</keyword>
<dbReference type="RefSeq" id="XP_068349019.1">
    <property type="nucleotide sequence ID" value="XM_068495364.1"/>
</dbReference>
<dbReference type="GO" id="GO:0008270">
    <property type="term" value="F:zinc ion binding"/>
    <property type="evidence" value="ECO:0007669"/>
    <property type="project" value="UniProtKB-KW"/>
</dbReference>
<evidence type="ECO:0000259" key="10">
    <source>
        <dbReference type="PROSITE" id="PS51873"/>
    </source>
</evidence>
<dbReference type="VEuPathDB" id="TrichDB:TRFO_10293"/>
<keyword evidence="6" id="KW-0863">Zinc-finger</keyword>
<dbReference type="GO" id="GO:0061630">
    <property type="term" value="F:ubiquitin protein ligase activity"/>
    <property type="evidence" value="ECO:0007669"/>
    <property type="project" value="UniProtKB-EC"/>
</dbReference>
<evidence type="ECO:0000256" key="8">
    <source>
        <dbReference type="ARBA" id="ARBA00022833"/>
    </source>
</evidence>
<evidence type="ECO:0000256" key="9">
    <source>
        <dbReference type="SAM" id="Coils"/>
    </source>
</evidence>
<dbReference type="SUPFAM" id="SSF57850">
    <property type="entry name" value="RING/U-box"/>
    <property type="match status" value="3"/>
</dbReference>
<dbReference type="PANTHER" id="PTHR11685">
    <property type="entry name" value="RBR FAMILY RING FINGER AND IBR DOMAIN-CONTAINING"/>
    <property type="match status" value="1"/>
</dbReference>
<evidence type="ECO:0000256" key="3">
    <source>
        <dbReference type="ARBA" id="ARBA00022679"/>
    </source>
</evidence>
<accession>A0A1J4J9K8</accession>
<dbReference type="InterPro" id="IPR044066">
    <property type="entry name" value="TRIAD_supradom"/>
</dbReference>
<keyword evidence="9" id="KW-0175">Coiled coil</keyword>
<evidence type="ECO:0000256" key="1">
    <source>
        <dbReference type="ARBA" id="ARBA00001798"/>
    </source>
</evidence>
<comment type="catalytic activity">
    <reaction evidence="1">
        <text>[E2 ubiquitin-conjugating enzyme]-S-ubiquitinyl-L-cysteine + [acceptor protein]-L-lysine = [E2 ubiquitin-conjugating enzyme]-L-cysteine + [acceptor protein]-N(6)-ubiquitinyl-L-lysine.</text>
        <dbReference type="EC" id="2.3.2.31"/>
    </reaction>
</comment>